<dbReference type="InterPro" id="IPR007110">
    <property type="entry name" value="Ig-like_dom"/>
</dbReference>
<dbReference type="InterPro" id="IPR013106">
    <property type="entry name" value="Ig_V-set"/>
</dbReference>
<dbReference type="AlphaFoldDB" id="A0A4W3H0K3"/>
<dbReference type="OMA" id="RMAFHIS"/>
<keyword evidence="9" id="KW-1015">Disulfide bond</keyword>
<dbReference type="SUPFAM" id="SSF48726">
    <property type="entry name" value="Immunoglobulin"/>
    <property type="match status" value="2"/>
</dbReference>
<dbReference type="InterPro" id="IPR036179">
    <property type="entry name" value="Ig-like_dom_sf"/>
</dbReference>
<feature type="compositionally biased region" description="Polar residues" evidence="11">
    <location>
        <begin position="173"/>
        <end position="185"/>
    </location>
</feature>
<feature type="region of interest" description="Disordered" evidence="11">
    <location>
        <begin position="166"/>
        <end position="185"/>
    </location>
</feature>
<dbReference type="InterPro" id="IPR003599">
    <property type="entry name" value="Ig_sub"/>
</dbReference>
<dbReference type="GO" id="GO:0007157">
    <property type="term" value="P:heterophilic cell-cell adhesion via plasma membrane cell adhesion molecules"/>
    <property type="evidence" value="ECO:0007669"/>
    <property type="project" value="TreeGrafter"/>
</dbReference>
<feature type="domain" description="Ig-like" evidence="12">
    <location>
        <begin position="12"/>
        <end position="129"/>
    </location>
</feature>
<feature type="region of interest" description="Disordered" evidence="11">
    <location>
        <begin position="71"/>
        <end position="92"/>
    </location>
</feature>
<keyword evidence="4" id="KW-0732">Signal</keyword>
<organism evidence="13 14">
    <name type="scientific">Callorhinchus milii</name>
    <name type="common">Ghost shark</name>
    <dbReference type="NCBI Taxonomy" id="7868"/>
    <lineage>
        <taxon>Eukaryota</taxon>
        <taxon>Metazoa</taxon>
        <taxon>Chordata</taxon>
        <taxon>Craniata</taxon>
        <taxon>Vertebrata</taxon>
        <taxon>Chondrichthyes</taxon>
        <taxon>Holocephali</taxon>
        <taxon>Chimaeriformes</taxon>
        <taxon>Callorhinchidae</taxon>
        <taxon>Callorhinchus</taxon>
    </lineage>
</organism>
<evidence type="ECO:0000256" key="11">
    <source>
        <dbReference type="SAM" id="MobiDB-lite"/>
    </source>
</evidence>
<dbReference type="Pfam" id="PF08205">
    <property type="entry name" value="C2-set_2"/>
    <property type="match status" value="1"/>
</dbReference>
<proteinExistence type="inferred from homology"/>
<dbReference type="Ensembl" id="ENSCMIT00000009085.1">
    <property type="protein sequence ID" value="ENSCMIP00000008840.1"/>
    <property type="gene ID" value="ENSCMIG00000004717.1"/>
</dbReference>
<dbReference type="PANTHER" id="PTHR23277:SF108">
    <property type="entry name" value="FASCICLIN-3"/>
    <property type="match status" value="1"/>
</dbReference>
<dbReference type="SMART" id="SM00406">
    <property type="entry name" value="IGv"/>
    <property type="match status" value="1"/>
</dbReference>
<reference evidence="14" key="3">
    <citation type="journal article" date="2014" name="Nature">
        <title>Elephant shark genome provides unique insights into gnathostome evolution.</title>
        <authorList>
            <consortium name="International Elephant Shark Genome Sequencing Consortium"/>
            <person name="Venkatesh B."/>
            <person name="Lee A.P."/>
            <person name="Ravi V."/>
            <person name="Maurya A.K."/>
            <person name="Lian M.M."/>
            <person name="Swann J.B."/>
            <person name="Ohta Y."/>
            <person name="Flajnik M.F."/>
            <person name="Sutoh Y."/>
            <person name="Kasahara M."/>
            <person name="Hoon S."/>
            <person name="Gangu V."/>
            <person name="Roy S.W."/>
            <person name="Irimia M."/>
            <person name="Korzh V."/>
            <person name="Kondrychyn I."/>
            <person name="Lim Z.W."/>
            <person name="Tay B.H."/>
            <person name="Tohari S."/>
            <person name="Kong K.W."/>
            <person name="Ho S."/>
            <person name="Lorente-Galdos B."/>
            <person name="Quilez J."/>
            <person name="Marques-Bonet T."/>
            <person name="Raney B.J."/>
            <person name="Ingham P.W."/>
            <person name="Tay A."/>
            <person name="Hillier L.W."/>
            <person name="Minx P."/>
            <person name="Boehm T."/>
            <person name="Wilson R.K."/>
            <person name="Brenner S."/>
            <person name="Warren W.C."/>
        </authorList>
    </citation>
    <scope>NUCLEOTIDE SEQUENCE [LARGE SCALE GENOMIC DNA]</scope>
</reference>
<keyword evidence="6" id="KW-0130">Cell adhesion</keyword>
<evidence type="ECO:0000256" key="9">
    <source>
        <dbReference type="ARBA" id="ARBA00023157"/>
    </source>
</evidence>
<dbReference type="PANTHER" id="PTHR23277">
    <property type="entry name" value="NECTIN-RELATED"/>
    <property type="match status" value="1"/>
</dbReference>
<sequence length="292" mass="31370">NLLHRYINLSAPQRVEVMDRVTAIAGQDVTLPCTLREVGASSSVTQVTWVKDPEGQGLNLAVFSPSLGTSHPLGGAEGGGGHGRWGLRSPSPSSVPLTINSVRLEDEGKYSCEYSLFPQGKNGGQTSLTVWVEPLVSVSRLPVWAGDSRRPVAECSASNGKPGAEITWVSDFPGNTSTRETRNPNGTQSLTSRYFLVPTHNQHNRLITCSVTHPTLTRPKLMIFLVSAVVIADISLCSGWGGDLPKSVRVDSDRVFLNAVDISVNSTFRCEATNTCVSVCLCVSLIIVNNYC</sequence>
<evidence type="ECO:0000313" key="13">
    <source>
        <dbReference type="Ensembl" id="ENSCMIP00000008840.1"/>
    </source>
</evidence>
<evidence type="ECO:0000256" key="1">
    <source>
        <dbReference type="ARBA" id="ARBA00004167"/>
    </source>
</evidence>
<dbReference type="GO" id="GO:0007156">
    <property type="term" value="P:homophilic cell adhesion via plasma membrane adhesion molecules"/>
    <property type="evidence" value="ECO:0007669"/>
    <property type="project" value="TreeGrafter"/>
</dbReference>
<dbReference type="GO" id="GO:0016020">
    <property type="term" value="C:membrane"/>
    <property type="evidence" value="ECO:0007669"/>
    <property type="project" value="UniProtKB-SubCell"/>
</dbReference>
<evidence type="ECO:0000256" key="10">
    <source>
        <dbReference type="ARBA" id="ARBA00023180"/>
    </source>
</evidence>
<reference evidence="14" key="2">
    <citation type="journal article" date="2007" name="PLoS Biol.">
        <title>Survey sequencing and comparative analysis of the elephant shark (Callorhinchus milii) genome.</title>
        <authorList>
            <person name="Venkatesh B."/>
            <person name="Kirkness E.F."/>
            <person name="Loh Y.H."/>
            <person name="Halpern A.L."/>
            <person name="Lee A.P."/>
            <person name="Johnson J."/>
            <person name="Dandona N."/>
            <person name="Viswanathan L.D."/>
            <person name="Tay A."/>
            <person name="Venter J.C."/>
            <person name="Strausberg R.L."/>
            <person name="Brenner S."/>
        </authorList>
    </citation>
    <scope>NUCLEOTIDE SEQUENCE [LARGE SCALE GENOMIC DNA]</scope>
</reference>
<evidence type="ECO:0000256" key="5">
    <source>
        <dbReference type="ARBA" id="ARBA00022737"/>
    </source>
</evidence>
<keyword evidence="7" id="KW-1133">Transmembrane helix</keyword>
<name>A0A4W3H0K3_CALMI</name>
<dbReference type="InterPro" id="IPR051427">
    <property type="entry name" value="Nectin/Nectin-like"/>
</dbReference>
<dbReference type="InterPro" id="IPR013162">
    <property type="entry name" value="CD80_C2-set"/>
</dbReference>
<evidence type="ECO:0000256" key="7">
    <source>
        <dbReference type="ARBA" id="ARBA00022989"/>
    </source>
</evidence>
<feature type="compositionally biased region" description="Gly residues" evidence="11">
    <location>
        <begin position="75"/>
        <end position="84"/>
    </location>
</feature>
<evidence type="ECO:0000256" key="6">
    <source>
        <dbReference type="ARBA" id="ARBA00022889"/>
    </source>
</evidence>
<dbReference type="GeneTree" id="ENSGT00940000161167"/>
<keyword evidence="14" id="KW-1185">Reference proteome</keyword>
<keyword evidence="8" id="KW-0472">Membrane</keyword>
<dbReference type="Pfam" id="PF07686">
    <property type="entry name" value="V-set"/>
    <property type="match status" value="1"/>
</dbReference>
<dbReference type="SMART" id="SM00409">
    <property type="entry name" value="IG"/>
    <property type="match status" value="1"/>
</dbReference>
<evidence type="ECO:0000256" key="2">
    <source>
        <dbReference type="ARBA" id="ARBA00007810"/>
    </source>
</evidence>
<evidence type="ECO:0000256" key="3">
    <source>
        <dbReference type="ARBA" id="ARBA00022692"/>
    </source>
</evidence>
<dbReference type="Gene3D" id="2.60.40.10">
    <property type="entry name" value="Immunoglobulins"/>
    <property type="match status" value="2"/>
</dbReference>
<dbReference type="Proteomes" id="UP000314986">
    <property type="component" value="Unassembled WGS sequence"/>
</dbReference>
<feature type="domain" description="Ig-like" evidence="12">
    <location>
        <begin position="134"/>
        <end position="213"/>
    </location>
</feature>
<evidence type="ECO:0000313" key="14">
    <source>
        <dbReference type="Proteomes" id="UP000314986"/>
    </source>
</evidence>
<evidence type="ECO:0000256" key="8">
    <source>
        <dbReference type="ARBA" id="ARBA00023136"/>
    </source>
</evidence>
<dbReference type="PROSITE" id="PS50835">
    <property type="entry name" value="IG_LIKE"/>
    <property type="match status" value="2"/>
</dbReference>
<protein>
    <recommendedName>
        <fullName evidence="12">Ig-like domain-containing protein</fullName>
    </recommendedName>
</protein>
<accession>A0A4W3H0K3</accession>
<comment type="similarity">
    <text evidence="2">Belongs to the nectin family.</text>
</comment>
<evidence type="ECO:0000256" key="4">
    <source>
        <dbReference type="ARBA" id="ARBA00022729"/>
    </source>
</evidence>
<reference evidence="13" key="4">
    <citation type="submission" date="2025-08" db="UniProtKB">
        <authorList>
            <consortium name="Ensembl"/>
        </authorList>
    </citation>
    <scope>IDENTIFICATION</scope>
</reference>
<reference evidence="13" key="5">
    <citation type="submission" date="2025-09" db="UniProtKB">
        <authorList>
            <consortium name="Ensembl"/>
        </authorList>
    </citation>
    <scope>IDENTIFICATION</scope>
</reference>
<evidence type="ECO:0000259" key="12">
    <source>
        <dbReference type="PROSITE" id="PS50835"/>
    </source>
</evidence>
<keyword evidence="3" id="KW-0812">Transmembrane</keyword>
<comment type="subcellular location">
    <subcellularLocation>
        <location evidence="1">Membrane</location>
        <topology evidence="1">Single-pass membrane protein</topology>
    </subcellularLocation>
</comment>
<dbReference type="InParanoid" id="A0A4W3H0K3"/>
<dbReference type="InterPro" id="IPR013783">
    <property type="entry name" value="Ig-like_fold"/>
</dbReference>
<keyword evidence="10" id="KW-0325">Glycoprotein</keyword>
<dbReference type="STRING" id="7868.ENSCMIP00000008840"/>
<keyword evidence="5" id="KW-0677">Repeat</keyword>
<reference evidence="14" key="1">
    <citation type="journal article" date="2006" name="Science">
        <title>Ancient noncoding elements conserved in the human genome.</title>
        <authorList>
            <person name="Venkatesh B."/>
            <person name="Kirkness E.F."/>
            <person name="Loh Y.H."/>
            <person name="Halpern A.L."/>
            <person name="Lee A.P."/>
            <person name="Johnson J."/>
            <person name="Dandona N."/>
            <person name="Viswanathan L.D."/>
            <person name="Tay A."/>
            <person name="Venter J.C."/>
            <person name="Strausberg R.L."/>
            <person name="Brenner S."/>
        </authorList>
    </citation>
    <scope>NUCLEOTIDE SEQUENCE [LARGE SCALE GENOMIC DNA]</scope>
</reference>
<dbReference type="GO" id="GO:0005912">
    <property type="term" value="C:adherens junction"/>
    <property type="evidence" value="ECO:0007669"/>
    <property type="project" value="TreeGrafter"/>
</dbReference>